<sequence>ISDHRFVVMACSYYVEYNRVYKMIKKSRRYEAYVCQGYTYDGSSVLVSSYRFSFPYRGISLIVA</sequence>
<feature type="non-terminal residue" evidence="1">
    <location>
        <position position="1"/>
    </location>
</feature>
<protein>
    <submittedName>
        <fullName evidence="1">Uncharacterized protein</fullName>
    </submittedName>
</protein>
<reference evidence="1" key="2">
    <citation type="submission" date="2023-05" db="EMBL/GenBank/DDBJ databases">
        <authorList>
            <consortium name="Lawrence Berkeley National Laboratory"/>
            <person name="Steindorff A."/>
            <person name="Hensen N."/>
            <person name="Bonometti L."/>
            <person name="Westerberg I."/>
            <person name="Brannstrom I.O."/>
            <person name="Guillou S."/>
            <person name="Cros-Aarteil S."/>
            <person name="Calhoun S."/>
            <person name="Haridas S."/>
            <person name="Kuo A."/>
            <person name="Mondo S."/>
            <person name="Pangilinan J."/>
            <person name="Riley R."/>
            <person name="Labutti K."/>
            <person name="Andreopoulos B."/>
            <person name="Lipzen A."/>
            <person name="Chen C."/>
            <person name="Yanf M."/>
            <person name="Daum C."/>
            <person name="Ng V."/>
            <person name="Clum A."/>
            <person name="Ohm R."/>
            <person name="Martin F."/>
            <person name="Silar P."/>
            <person name="Natvig D."/>
            <person name="Lalanne C."/>
            <person name="Gautier V."/>
            <person name="Ament-Velasquez S.L."/>
            <person name="Kruys A."/>
            <person name="Hutchinson M.I."/>
            <person name="Powell A.J."/>
            <person name="Barry K."/>
            <person name="Miller A.N."/>
            <person name="Grigoriev I.V."/>
            <person name="Debuchy R."/>
            <person name="Gladieux P."/>
            <person name="Thoren M.H."/>
            <person name="Johannesson H."/>
        </authorList>
    </citation>
    <scope>NUCLEOTIDE SEQUENCE</scope>
    <source>
        <strain evidence="1">CBS 532.94</strain>
    </source>
</reference>
<reference evidence="1" key="1">
    <citation type="journal article" date="2023" name="Mol. Phylogenet. Evol.">
        <title>Genome-scale phylogeny and comparative genomics of the fungal order Sordariales.</title>
        <authorList>
            <person name="Hensen N."/>
            <person name="Bonometti L."/>
            <person name="Westerberg I."/>
            <person name="Brannstrom I.O."/>
            <person name="Guillou S."/>
            <person name="Cros-Aarteil S."/>
            <person name="Calhoun S."/>
            <person name="Haridas S."/>
            <person name="Kuo A."/>
            <person name="Mondo S."/>
            <person name="Pangilinan J."/>
            <person name="Riley R."/>
            <person name="LaButti K."/>
            <person name="Andreopoulos B."/>
            <person name="Lipzen A."/>
            <person name="Chen C."/>
            <person name="Yan M."/>
            <person name="Daum C."/>
            <person name="Ng V."/>
            <person name="Clum A."/>
            <person name="Steindorff A."/>
            <person name="Ohm R.A."/>
            <person name="Martin F."/>
            <person name="Silar P."/>
            <person name="Natvig D.O."/>
            <person name="Lalanne C."/>
            <person name="Gautier V."/>
            <person name="Ament-Velasquez S.L."/>
            <person name="Kruys A."/>
            <person name="Hutchinson M.I."/>
            <person name="Powell A.J."/>
            <person name="Barry K."/>
            <person name="Miller A.N."/>
            <person name="Grigoriev I.V."/>
            <person name="Debuchy R."/>
            <person name="Gladieux P."/>
            <person name="Hiltunen Thoren M."/>
            <person name="Johannesson H."/>
        </authorList>
    </citation>
    <scope>NUCLEOTIDE SEQUENCE</scope>
    <source>
        <strain evidence="1">CBS 532.94</strain>
    </source>
</reference>
<dbReference type="EMBL" id="MU860806">
    <property type="protein sequence ID" value="KAK4232870.1"/>
    <property type="molecule type" value="Genomic_DNA"/>
</dbReference>
<accession>A0AAN7C0B4</accession>
<comment type="caution">
    <text evidence="1">The sequence shown here is derived from an EMBL/GenBank/DDBJ whole genome shotgun (WGS) entry which is preliminary data.</text>
</comment>
<evidence type="ECO:0000313" key="1">
    <source>
        <dbReference type="EMBL" id="KAK4232870.1"/>
    </source>
</evidence>
<proteinExistence type="predicted"/>
<keyword evidence="2" id="KW-1185">Reference proteome</keyword>
<name>A0AAN7C0B4_9PEZI</name>
<gene>
    <name evidence="1" type="ORF">C8A03DRAFT_19936</name>
</gene>
<dbReference type="Proteomes" id="UP001303760">
    <property type="component" value="Unassembled WGS sequence"/>
</dbReference>
<organism evidence="1 2">
    <name type="scientific">Achaetomium macrosporum</name>
    <dbReference type="NCBI Taxonomy" id="79813"/>
    <lineage>
        <taxon>Eukaryota</taxon>
        <taxon>Fungi</taxon>
        <taxon>Dikarya</taxon>
        <taxon>Ascomycota</taxon>
        <taxon>Pezizomycotina</taxon>
        <taxon>Sordariomycetes</taxon>
        <taxon>Sordariomycetidae</taxon>
        <taxon>Sordariales</taxon>
        <taxon>Chaetomiaceae</taxon>
        <taxon>Achaetomium</taxon>
    </lineage>
</organism>
<evidence type="ECO:0000313" key="2">
    <source>
        <dbReference type="Proteomes" id="UP001303760"/>
    </source>
</evidence>
<dbReference type="AlphaFoldDB" id="A0AAN7C0B4"/>